<organism evidence="3 4">
    <name type="scientific">Chenopodium quinoa</name>
    <name type="common">Quinoa</name>
    <dbReference type="NCBI Taxonomy" id="63459"/>
    <lineage>
        <taxon>Eukaryota</taxon>
        <taxon>Viridiplantae</taxon>
        <taxon>Streptophyta</taxon>
        <taxon>Embryophyta</taxon>
        <taxon>Tracheophyta</taxon>
        <taxon>Spermatophyta</taxon>
        <taxon>Magnoliopsida</taxon>
        <taxon>eudicotyledons</taxon>
        <taxon>Gunneridae</taxon>
        <taxon>Pentapetalae</taxon>
        <taxon>Caryophyllales</taxon>
        <taxon>Chenopodiaceae</taxon>
        <taxon>Chenopodioideae</taxon>
        <taxon>Atripliceae</taxon>
        <taxon>Chenopodium</taxon>
    </lineage>
</organism>
<dbReference type="EnsemblPlants" id="AUR62044662-RA">
    <property type="protein sequence ID" value="AUR62044662-RA:cds"/>
    <property type="gene ID" value="AUR62044662"/>
</dbReference>
<evidence type="ECO:0000259" key="2">
    <source>
        <dbReference type="Pfam" id="PF22936"/>
    </source>
</evidence>
<evidence type="ECO:0008006" key="5">
    <source>
        <dbReference type="Google" id="ProtNLM"/>
    </source>
</evidence>
<dbReference type="OMA" id="FVHECKQ"/>
<dbReference type="CDD" id="cd09272">
    <property type="entry name" value="RNase_HI_RT_Ty1"/>
    <property type="match status" value="1"/>
</dbReference>
<dbReference type="Proteomes" id="UP000596660">
    <property type="component" value="Unplaced"/>
</dbReference>
<dbReference type="InterPro" id="IPR029472">
    <property type="entry name" value="Copia-like_N"/>
</dbReference>
<proteinExistence type="predicted"/>
<feature type="domain" description="Retrovirus-related Pol polyprotein from transposon TNT 1-94-like beta-barrel" evidence="2">
    <location>
        <begin position="386"/>
        <end position="434"/>
    </location>
</feature>
<dbReference type="Pfam" id="PF22936">
    <property type="entry name" value="Pol_BBD"/>
    <property type="match status" value="1"/>
</dbReference>
<evidence type="ECO:0000259" key="1">
    <source>
        <dbReference type="Pfam" id="PF14244"/>
    </source>
</evidence>
<dbReference type="AlphaFoldDB" id="A0A803NEV8"/>
<dbReference type="InterPro" id="IPR054722">
    <property type="entry name" value="PolX-like_BBD"/>
</dbReference>
<protein>
    <recommendedName>
        <fullName evidence="5">Retrotransposon Copia-like N-terminal domain-containing protein</fullName>
    </recommendedName>
</protein>
<reference evidence="3" key="2">
    <citation type="submission" date="2021-03" db="UniProtKB">
        <authorList>
            <consortium name="EnsemblPlants"/>
        </authorList>
    </citation>
    <scope>IDENTIFICATION</scope>
</reference>
<dbReference type="Pfam" id="PF14244">
    <property type="entry name" value="Retrotran_gag_3"/>
    <property type="match status" value="1"/>
</dbReference>
<feature type="domain" description="Retrotransposon Copia-like N-terminal" evidence="1">
    <location>
        <begin position="30"/>
        <end position="74"/>
    </location>
</feature>
<reference evidence="3" key="1">
    <citation type="journal article" date="2017" name="Nature">
        <title>The genome of Chenopodium quinoa.</title>
        <authorList>
            <person name="Jarvis D.E."/>
            <person name="Ho Y.S."/>
            <person name="Lightfoot D.J."/>
            <person name="Schmoeckel S.M."/>
            <person name="Li B."/>
            <person name="Borm T.J.A."/>
            <person name="Ohyanagi H."/>
            <person name="Mineta K."/>
            <person name="Michell C.T."/>
            <person name="Saber N."/>
            <person name="Kharbatia N.M."/>
            <person name="Rupper R.R."/>
            <person name="Sharp A.R."/>
            <person name="Dally N."/>
            <person name="Boughton B.A."/>
            <person name="Woo Y.H."/>
            <person name="Gao G."/>
            <person name="Schijlen E.G.W.M."/>
            <person name="Guo X."/>
            <person name="Momin A.A."/>
            <person name="Negrao S."/>
            <person name="Al-Babili S."/>
            <person name="Gehring C."/>
            <person name="Roessner U."/>
            <person name="Jung C."/>
            <person name="Murphy K."/>
            <person name="Arold S.T."/>
            <person name="Gojobori T."/>
            <person name="van der Linden C.G."/>
            <person name="van Loo E.N."/>
            <person name="Jellen E.N."/>
            <person name="Maughan P.J."/>
            <person name="Tester M."/>
        </authorList>
    </citation>
    <scope>NUCLEOTIDE SEQUENCE [LARGE SCALE GENOMIC DNA]</scope>
    <source>
        <strain evidence="3">cv. PI 614886</strain>
    </source>
</reference>
<dbReference type="Gramene" id="AUR62044662-RA">
    <property type="protein sequence ID" value="AUR62044662-RA:cds"/>
    <property type="gene ID" value="AUR62044662"/>
</dbReference>
<sequence>MGSASGDAVLSTQMSSGINFNDPYYLSNGDHPGMQLGNHILTGSNFLNWSRTVKMALIARYKLQFVDGSLPIPAESSVDRQKWIRNDYMVMSWLLNSMDKNLVESFMFVNSSCQLWNELVERFGHTTAPRLFELHRSLTSTQQDNSSIAEYFGRLKAIWDQLQILEGFPDCTCGAMKNCTCGMLKKILETDQRNKLMQLLSGLNRSYDPVITNMLSADPLPHVHKAYHTLQQVEQQNKLNDVKVNIPELSALHVAKTFPKHVFQNFKKDFKKQRSDVVCNYCKKKGHSIDQCFQLNGFPDWWNKDKVSSTNSNESGSRFAANISSVGDEILGKAPEYGDSSGSVASGSVDPVMASALYHEVLKMMRSGDSSVQDNPLSAAVNFAVKVSLPDGTVNLVKHVGNVSLNQIVTLENVFYIPQFKHNLLSVGRLLDKNKLLAVFESDSCYFQDLATKQVVAGGTRDQNMENCNAAPFPMSKGLRLNMDNGDLLGDPEVYRRLIGKLLYLNMSRPAIHIAENPCFHEKTKHMRGKSQKIDVHYIREQVQSGFIQLKHVRSVLQLADIMTKPLGSDQHRFLSSKIGLVNNAPIQEWP</sequence>
<accession>A0A803NEV8</accession>
<dbReference type="PANTHER" id="PTHR37610">
    <property type="entry name" value="CCHC-TYPE DOMAIN-CONTAINING PROTEIN"/>
    <property type="match status" value="1"/>
</dbReference>
<name>A0A803NEV8_CHEQI</name>
<evidence type="ECO:0000313" key="4">
    <source>
        <dbReference type="Proteomes" id="UP000596660"/>
    </source>
</evidence>
<evidence type="ECO:0000313" key="3">
    <source>
        <dbReference type="EnsemblPlants" id="AUR62044662-RA:cds"/>
    </source>
</evidence>
<keyword evidence="4" id="KW-1185">Reference proteome</keyword>
<dbReference type="PANTHER" id="PTHR37610:SF40">
    <property type="entry name" value="OS01G0909600 PROTEIN"/>
    <property type="match status" value="1"/>
</dbReference>